<accession>A0A059NW63</accession>
<gene>
    <name evidence="1" type="ORF">BN983_01880</name>
</gene>
<evidence type="ECO:0000313" key="2">
    <source>
        <dbReference type="Proteomes" id="UP000028868"/>
    </source>
</evidence>
<sequence>MFLFNSNYEVGVFKRLSENNELVMEVGQEEYSLTLSDEEMADLEQHLMNQENLLIPFNKSTKELFLDTQPNYDEEEMEELMNISDGAEYHGED</sequence>
<dbReference type="RefSeq" id="WP_035507943.1">
    <property type="nucleotide sequence ID" value="NZ_CCDH010000003.1"/>
</dbReference>
<protein>
    <submittedName>
        <fullName evidence="1">Uncharacterized protein</fullName>
    </submittedName>
</protein>
<evidence type="ECO:0000313" key="1">
    <source>
        <dbReference type="EMBL" id="CDQ23629.1"/>
    </source>
</evidence>
<dbReference type="EMBL" id="CCDI010000002">
    <property type="protein sequence ID" value="CDQ23629.1"/>
    <property type="molecule type" value="Genomic_DNA"/>
</dbReference>
<comment type="caution">
    <text evidence="1">The sequence shown here is derived from an EMBL/GenBank/DDBJ whole genome shotgun (WGS) entry which is preliminary data.</text>
</comment>
<organism evidence="1 2">
    <name type="scientific">Halobacillus karajensis</name>
    <dbReference type="NCBI Taxonomy" id="195088"/>
    <lineage>
        <taxon>Bacteria</taxon>
        <taxon>Bacillati</taxon>
        <taxon>Bacillota</taxon>
        <taxon>Bacilli</taxon>
        <taxon>Bacillales</taxon>
        <taxon>Bacillaceae</taxon>
        <taxon>Halobacillus</taxon>
    </lineage>
</organism>
<dbReference type="AlphaFoldDB" id="A0A059NW63"/>
<proteinExistence type="predicted"/>
<dbReference type="Proteomes" id="UP000028868">
    <property type="component" value="Unassembled WGS sequence"/>
</dbReference>
<keyword evidence="2" id="KW-1185">Reference proteome</keyword>
<reference evidence="2" key="1">
    <citation type="submission" date="2014-03" db="EMBL/GenBank/DDBJ databases">
        <authorList>
            <person name="Urmite Genomes U."/>
        </authorList>
    </citation>
    <scope>NUCLEOTIDE SEQUENCE [LARGE SCALE GENOMIC DNA]</scope>
    <source>
        <strain evidence="2">HD-03</strain>
    </source>
</reference>
<reference evidence="1 2" key="2">
    <citation type="submission" date="2014-05" db="EMBL/GenBank/DDBJ databases">
        <title>Draft genome sequence of Halobacillus karajensis HK-03.</title>
        <authorList>
            <person name="Khelaifia S."/>
            <person name="Croce O."/>
            <person name="Lagier J.C."/>
            <person name="Raoult D."/>
        </authorList>
    </citation>
    <scope>NUCLEOTIDE SEQUENCE [LARGE SCALE GENOMIC DNA]</scope>
    <source>
        <strain evidence="1 2">HD-03</strain>
    </source>
</reference>
<name>A0A059NW63_9BACI</name>